<keyword evidence="10" id="KW-1185">Reference proteome</keyword>
<evidence type="ECO:0000313" key="9">
    <source>
        <dbReference type="EMBL" id="KAI6647114.1"/>
    </source>
</evidence>
<gene>
    <name evidence="9" type="ORF">LOD99_8851</name>
</gene>
<dbReference type="PANTHER" id="PTHR12086">
    <property type="entry name" value="EF-HAND DOMAIN C-TERMINAL CONTAINING PROTEIN"/>
    <property type="match status" value="1"/>
</dbReference>
<feature type="domain" description="DM10" evidence="8">
    <location>
        <begin position="429"/>
        <end position="536"/>
    </location>
</feature>
<sequence>MSLPFIPGNNFDNTVGREKFHKSQLFDYRNDVPAFVGESKTGIGGEILPGYRPKNNTSSFPKGEGAPAPAWVAFDRKVLSFKGYFKEDVVEKREETFRIRKCIILFYLEDDTIQVNERQVENSGIPQGTLIRRHRIPLQAPYDNKFYTVEQFNVGKTLAFYSKSFRLIDCDSFTKKFLEHLGVKVGEAEEFPDDPYEQFRADLLANMQPLRPYEKVDVLKQFLEFDRRVLRFYGVWDDRNSLFGDIRELVLHYFLADGTIEIKEIVPPNSGRDAAPIFLRRQRLPKSPEAMEQPGVRTKRTVLNVFGPMGHGGRYILDSLKTGAVHQDYYHDSDLCIGAILDVWGRKVLICDCDSFTKAYYRSKYELEKFEPILYHAPAPPIPPTEIPPYEGFQIGSEEDSRQNCISLIPKPPKQDFQKFMEKDKQGLDSNVLRYMASLDTEKAIDADRRFIVSYYLSDNTLSVYEPLVRNSGIIGGKFIERGKILKDAGLDVETQRRVYYEPQDLYIGAGVSLNRHNFILIDADEYAISYMENRPDEFPIANIEKIKSKLSQLDKDQIQQSLTNIDHDSKGKLTFDKFFSTIKNSTNLIDHEIVTLARYYGGQLETNKDEIAQVVNKVQATLKESRYEAFPHIALDCKLEDSRKSGFIALNILADICTKHSLPLSPELFEKLIRCVDRNTQNKLDYQQFVTFVNWRDSPAKTLFSTRKSDLGLKPAGSGSWPQYDNDEQYSYEVDFTRMLSDVY</sequence>
<evidence type="ECO:0000256" key="2">
    <source>
        <dbReference type="ARBA" id="ARBA00022490"/>
    </source>
</evidence>
<dbReference type="FunFam" id="2.30.29.170:FF:000001">
    <property type="entry name" value="EF-hand domain containing 1"/>
    <property type="match status" value="1"/>
</dbReference>
<feature type="domain" description="DM10" evidence="8">
    <location>
        <begin position="75"/>
        <end position="182"/>
    </location>
</feature>
<proteinExistence type="predicted"/>
<dbReference type="FunFam" id="2.30.29.170:FF:000002">
    <property type="entry name" value="EF-hand domain (C-terminal) containing 1"/>
    <property type="match status" value="1"/>
</dbReference>
<dbReference type="InterPro" id="IPR040193">
    <property type="entry name" value="EFHC1/EFHC2/EFHB"/>
</dbReference>
<dbReference type="Pfam" id="PF20742">
    <property type="entry name" value="DUF5580_M"/>
    <property type="match status" value="1"/>
</dbReference>
<evidence type="ECO:0000256" key="1">
    <source>
        <dbReference type="ARBA" id="ARBA00004430"/>
    </source>
</evidence>
<comment type="function">
    <text evidence="6">Microtubule inner protein (MIP) part of the dynein-decorated doublet microtubules (DMTs) in cilia axoneme, which is required for motile cilia beating.</text>
</comment>
<dbReference type="SUPFAM" id="SSF47473">
    <property type="entry name" value="EF-hand"/>
    <property type="match status" value="1"/>
</dbReference>
<evidence type="ECO:0000256" key="5">
    <source>
        <dbReference type="ARBA" id="ARBA00023273"/>
    </source>
</evidence>
<dbReference type="Gene3D" id="1.10.238.10">
    <property type="entry name" value="EF-hand"/>
    <property type="match status" value="1"/>
</dbReference>
<dbReference type="Pfam" id="PF06565">
    <property type="entry name" value="DM10_dom"/>
    <property type="match status" value="3"/>
</dbReference>
<dbReference type="InterPro" id="IPR011992">
    <property type="entry name" value="EF-hand-dom_pair"/>
</dbReference>
<feature type="domain" description="DM10" evidence="8">
    <location>
        <begin position="226"/>
        <end position="365"/>
    </location>
</feature>
<dbReference type="GO" id="GO:0005930">
    <property type="term" value="C:axoneme"/>
    <property type="evidence" value="ECO:0007669"/>
    <property type="project" value="UniProtKB-SubCell"/>
</dbReference>
<keyword evidence="2" id="KW-0963">Cytoplasm</keyword>
<dbReference type="InterPro" id="IPR049246">
    <property type="entry name" value="DUF5580_M"/>
</dbReference>
<keyword evidence="3" id="KW-0677">Repeat</keyword>
<keyword evidence="5" id="KW-0966">Cell projection</keyword>
<dbReference type="EMBL" id="JAKMXF010000345">
    <property type="protein sequence ID" value="KAI6647114.1"/>
    <property type="molecule type" value="Genomic_DNA"/>
</dbReference>
<dbReference type="Gene3D" id="2.30.29.170">
    <property type="match status" value="3"/>
</dbReference>
<keyword evidence="4" id="KW-0206">Cytoskeleton</keyword>
<dbReference type="PANTHER" id="PTHR12086:SF11">
    <property type="entry name" value="EF-HAND DOMAIN-CONTAINING FAMILY MEMBER C2"/>
    <property type="match status" value="1"/>
</dbReference>
<comment type="subcellular location">
    <subcellularLocation>
        <location evidence="1">Cytoplasm</location>
        <location evidence="1">Cytoskeleton</location>
        <location evidence="1">Cilium axoneme</location>
    </subcellularLocation>
</comment>
<dbReference type="FunFam" id="2.30.29.170:FF:000003">
    <property type="entry name" value="EF-hand domain (C-terminal) containing 1"/>
    <property type="match status" value="1"/>
</dbReference>
<reference evidence="9 10" key="1">
    <citation type="journal article" date="2023" name="BMC Biol.">
        <title>The compact genome of the sponge Oopsacas minuta (Hexactinellida) is lacking key metazoan core genes.</title>
        <authorList>
            <person name="Santini S."/>
            <person name="Schenkelaars Q."/>
            <person name="Jourda C."/>
            <person name="Duchesne M."/>
            <person name="Belahbib H."/>
            <person name="Rocher C."/>
            <person name="Selva M."/>
            <person name="Riesgo A."/>
            <person name="Vervoort M."/>
            <person name="Leys S.P."/>
            <person name="Kodjabachian L."/>
            <person name="Le Bivic A."/>
            <person name="Borchiellini C."/>
            <person name="Claverie J.M."/>
            <person name="Renard E."/>
        </authorList>
    </citation>
    <scope>NUCLEOTIDE SEQUENCE [LARGE SCALE GENOMIC DNA]</scope>
    <source>
        <strain evidence="9">SPO-2</strain>
    </source>
</reference>
<dbReference type="PROSITE" id="PS51336">
    <property type="entry name" value="DM10"/>
    <property type="match status" value="3"/>
</dbReference>
<organism evidence="9 10">
    <name type="scientific">Oopsacas minuta</name>
    <dbReference type="NCBI Taxonomy" id="111878"/>
    <lineage>
        <taxon>Eukaryota</taxon>
        <taxon>Metazoa</taxon>
        <taxon>Porifera</taxon>
        <taxon>Hexactinellida</taxon>
        <taxon>Hexasterophora</taxon>
        <taxon>Lyssacinosida</taxon>
        <taxon>Leucopsacidae</taxon>
        <taxon>Oopsacas</taxon>
    </lineage>
</organism>
<dbReference type="SMART" id="SM00676">
    <property type="entry name" value="DM10"/>
    <property type="match status" value="3"/>
</dbReference>
<dbReference type="Proteomes" id="UP001165289">
    <property type="component" value="Unassembled WGS sequence"/>
</dbReference>
<evidence type="ECO:0000256" key="4">
    <source>
        <dbReference type="ARBA" id="ARBA00023212"/>
    </source>
</evidence>
<dbReference type="AlphaFoldDB" id="A0AAV7JE60"/>
<accession>A0AAV7JE60</accession>
<evidence type="ECO:0000256" key="3">
    <source>
        <dbReference type="ARBA" id="ARBA00022737"/>
    </source>
</evidence>
<evidence type="ECO:0000313" key="10">
    <source>
        <dbReference type="Proteomes" id="UP001165289"/>
    </source>
</evidence>
<dbReference type="GO" id="GO:0005874">
    <property type="term" value="C:microtubule"/>
    <property type="evidence" value="ECO:0007669"/>
    <property type="project" value="TreeGrafter"/>
</dbReference>
<dbReference type="InterPro" id="IPR006602">
    <property type="entry name" value="DM10_dom"/>
</dbReference>
<protein>
    <recommendedName>
        <fullName evidence="7">EF-hand domain-containing family member C2</fullName>
    </recommendedName>
</protein>
<evidence type="ECO:0000259" key="8">
    <source>
        <dbReference type="PROSITE" id="PS51336"/>
    </source>
</evidence>
<evidence type="ECO:0000256" key="7">
    <source>
        <dbReference type="ARBA" id="ARBA00039880"/>
    </source>
</evidence>
<name>A0AAV7JE60_9METZ</name>
<evidence type="ECO:0000256" key="6">
    <source>
        <dbReference type="ARBA" id="ARBA00035003"/>
    </source>
</evidence>
<comment type="caution">
    <text evidence="9">The sequence shown here is derived from an EMBL/GenBank/DDBJ whole genome shotgun (WGS) entry which is preliminary data.</text>
</comment>